<feature type="region of interest" description="Disordered" evidence="1">
    <location>
        <begin position="251"/>
        <end position="273"/>
    </location>
</feature>
<reference evidence="4" key="1">
    <citation type="submission" date="2016-05" db="EMBL/GenBank/DDBJ databases">
        <authorList>
            <person name="Naeem Raeece"/>
        </authorList>
    </citation>
    <scope>NUCLEOTIDE SEQUENCE [LARGE SCALE GENOMIC DNA]</scope>
</reference>
<proteinExistence type="predicted"/>
<keyword evidence="2" id="KW-0472">Membrane</keyword>
<dbReference type="Proteomes" id="UP000078560">
    <property type="component" value="Unassembled WGS sequence"/>
</dbReference>
<evidence type="ECO:0000313" key="3">
    <source>
        <dbReference type="EMBL" id="SBS88979.1"/>
    </source>
</evidence>
<accession>A0A1A8W831</accession>
<feature type="compositionally biased region" description="Low complexity" evidence="1">
    <location>
        <begin position="263"/>
        <end position="273"/>
    </location>
</feature>
<keyword evidence="2" id="KW-1133">Transmembrane helix</keyword>
<gene>
    <name evidence="3" type="ORF">POVCU2_0051580</name>
</gene>
<dbReference type="EMBL" id="FLQU01000669">
    <property type="protein sequence ID" value="SBS88979.1"/>
    <property type="molecule type" value="Genomic_DNA"/>
</dbReference>
<feature type="transmembrane region" description="Helical" evidence="2">
    <location>
        <begin position="7"/>
        <end position="25"/>
    </location>
</feature>
<sequence length="725" mass="84078">MNSRNYCVIFYAISLFVYTLVIYSLNKYERYKVPTEKLRTLSKWVLEVYKNGNNVGKGLNEEKECCSNIGISMYIISGCGKKKEDIFSSRLKEFIEKQIIVDKKQKETSNDLFDIKDLFHINLFVVNRDMINNNKNGKYSNMCKKLFSKNENDNFISNTYYIYLNENPKQEENNLSFKLSTTNIIEIYYNKVEDEKNNYYEQFIKETWNVLKNSFLFRTNKRLLQFVPELDLNFYLASCLYNEQNYKIGKYTPGKDKPKQGSNLNQGNGEQEGNLGHIEVDIYDEKKKKANNDEKGAELTGYGFPPSVVIATWDFYKNFYYPYMRNFIEKLLNIFQINIYEQVISNIDLFKISEEQHVYVKEKMSNGKDNIRLILLDKVAKFTNAFDEVIFDNILKKPTYEIPKSINLIAIFPNDQKFFFYNDLNEKMETAVSFIEWGVIYIDNSFSHLTNLQKKKKLIDISDKSQLISGMFVSHLRSFLGLCANFSTCIYSIFNPDMYKVKYLTNTSTGKNNSIEYSITSNGDHSCSSSFIYDIPLTDGISDSEALVLMREAYTYFIIEALHNLSKYLSISSISIYMRIPRHSLDVFNNILNNIECSLNYIHGMECKMSHINGAIQDGFRSYVKGDVDDEVGANDTLGSSSPSSNDNHRKKGVYFKAAITLAQAAYQDSLQLLNDDTISIYDILSKDFLLASILPVLVPYVIPVLFSMFREFYKGNKKEKTKVD</sequence>
<evidence type="ECO:0008006" key="5">
    <source>
        <dbReference type="Google" id="ProtNLM"/>
    </source>
</evidence>
<dbReference type="InterPro" id="IPR019540">
    <property type="entry name" value="PtdIno-glycan_biosynth_class_S"/>
</dbReference>
<keyword evidence="2" id="KW-0812">Transmembrane</keyword>
<protein>
    <recommendedName>
        <fullName evidence="5">GPI transamidase component GPI17</fullName>
    </recommendedName>
</protein>
<feature type="transmembrane region" description="Helical" evidence="2">
    <location>
        <begin position="689"/>
        <end position="710"/>
    </location>
</feature>
<evidence type="ECO:0000313" key="4">
    <source>
        <dbReference type="Proteomes" id="UP000078560"/>
    </source>
</evidence>
<dbReference type="GO" id="GO:0006506">
    <property type="term" value="P:GPI anchor biosynthetic process"/>
    <property type="evidence" value="ECO:0007669"/>
    <property type="project" value="UniProtKB-UniPathway"/>
</dbReference>
<dbReference type="GO" id="GO:0016255">
    <property type="term" value="P:attachment of GPI anchor to protein"/>
    <property type="evidence" value="ECO:0007669"/>
    <property type="project" value="InterPro"/>
</dbReference>
<dbReference type="GO" id="GO:0042765">
    <property type="term" value="C:GPI-anchor transamidase complex"/>
    <property type="evidence" value="ECO:0007669"/>
    <property type="project" value="InterPro"/>
</dbReference>
<evidence type="ECO:0000256" key="2">
    <source>
        <dbReference type="SAM" id="Phobius"/>
    </source>
</evidence>
<dbReference type="UniPathway" id="UPA00196"/>
<dbReference type="Pfam" id="PF10510">
    <property type="entry name" value="PIG-S"/>
    <property type="match status" value="1"/>
</dbReference>
<dbReference type="AlphaFoldDB" id="A0A1A8W831"/>
<name>A0A1A8W831_PLAOA</name>
<organism evidence="3 4">
    <name type="scientific">Plasmodium ovale curtisi</name>
    <dbReference type="NCBI Taxonomy" id="864141"/>
    <lineage>
        <taxon>Eukaryota</taxon>
        <taxon>Sar</taxon>
        <taxon>Alveolata</taxon>
        <taxon>Apicomplexa</taxon>
        <taxon>Aconoidasida</taxon>
        <taxon>Haemosporida</taxon>
        <taxon>Plasmodiidae</taxon>
        <taxon>Plasmodium</taxon>
        <taxon>Plasmodium (Plasmodium)</taxon>
    </lineage>
</organism>
<evidence type="ECO:0000256" key="1">
    <source>
        <dbReference type="SAM" id="MobiDB-lite"/>
    </source>
</evidence>